<organism evidence="2 3">
    <name type="scientific">Anopheles melas</name>
    <dbReference type="NCBI Taxonomy" id="34690"/>
    <lineage>
        <taxon>Eukaryota</taxon>
        <taxon>Metazoa</taxon>
        <taxon>Ecdysozoa</taxon>
        <taxon>Arthropoda</taxon>
        <taxon>Hexapoda</taxon>
        <taxon>Insecta</taxon>
        <taxon>Pterygota</taxon>
        <taxon>Neoptera</taxon>
        <taxon>Endopterygota</taxon>
        <taxon>Diptera</taxon>
        <taxon>Nematocera</taxon>
        <taxon>Culicoidea</taxon>
        <taxon>Culicidae</taxon>
        <taxon>Anophelinae</taxon>
        <taxon>Anopheles</taxon>
    </lineage>
</organism>
<evidence type="ECO:0000313" key="2">
    <source>
        <dbReference type="EnsemblMetazoa" id="AMEC020923-PA"/>
    </source>
</evidence>
<accession>A0A182UIB3</accession>
<protein>
    <recommendedName>
        <fullName evidence="4">Secreted protein</fullName>
    </recommendedName>
</protein>
<reference evidence="3" key="1">
    <citation type="submission" date="2014-01" db="EMBL/GenBank/DDBJ databases">
        <title>The Genome Sequence of Anopheles melas CM1001059_A (V2).</title>
        <authorList>
            <consortium name="The Broad Institute Genomics Platform"/>
            <person name="Neafsey D.E."/>
            <person name="Besansky N."/>
            <person name="Howell P."/>
            <person name="Walton C."/>
            <person name="Young S.K."/>
            <person name="Zeng Q."/>
            <person name="Gargeya S."/>
            <person name="Fitzgerald M."/>
            <person name="Haas B."/>
            <person name="Abouelleil A."/>
            <person name="Allen A.W."/>
            <person name="Alvarado L."/>
            <person name="Arachchi H.M."/>
            <person name="Berlin A.M."/>
            <person name="Chapman S.B."/>
            <person name="Gainer-Dewar J."/>
            <person name="Goldberg J."/>
            <person name="Griggs A."/>
            <person name="Gujja S."/>
            <person name="Hansen M."/>
            <person name="Howarth C."/>
            <person name="Imamovic A."/>
            <person name="Ireland A."/>
            <person name="Larimer J."/>
            <person name="McCowan C."/>
            <person name="Murphy C."/>
            <person name="Pearson M."/>
            <person name="Poon T.W."/>
            <person name="Priest M."/>
            <person name="Roberts A."/>
            <person name="Saif S."/>
            <person name="Shea T."/>
            <person name="Sisk P."/>
            <person name="Sykes S."/>
            <person name="Wortman J."/>
            <person name="Nusbaum C."/>
            <person name="Birren B."/>
        </authorList>
    </citation>
    <scope>NUCLEOTIDE SEQUENCE [LARGE SCALE GENOMIC DNA]</scope>
    <source>
        <strain evidence="3">CM1001059</strain>
    </source>
</reference>
<evidence type="ECO:0000313" key="3">
    <source>
        <dbReference type="Proteomes" id="UP000075902"/>
    </source>
</evidence>
<dbReference type="VEuPathDB" id="VectorBase:AMEC020923"/>
<proteinExistence type="predicted"/>
<dbReference type="EnsemblMetazoa" id="AMEC020923-RA">
    <property type="protein sequence ID" value="AMEC020923-PA"/>
    <property type="gene ID" value="AMEC020923"/>
</dbReference>
<feature type="chain" id="PRO_5008138292" description="Secreted protein" evidence="1">
    <location>
        <begin position="24"/>
        <end position="166"/>
    </location>
</feature>
<keyword evidence="3" id="KW-1185">Reference proteome</keyword>
<reference evidence="2" key="2">
    <citation type="submission" date="2020-05" db="UniProtKB">
        <authorList>
            <consortium name="EnsemblMetazoa"/>
        </authorList>
    </citation>
    <scope>IDENTIFICATION</scope>
    <source>
        <strain evidence="2">CM1001059</strain>
    </source>
</reference>
<name>A0A182UIB3_9DIPT</name>
<sequence length="166" mass="16798">MWSTMATLFTMLILSLIYKSVDAGTGGGGAGLVRCGGSGGAAVVFKLPPFVSVLPPPSTLKLPVEMELADEPATDRFTFDTFARSSSASVSEDTLLTEPKVVGSVAGELVPPVVSCDDGARLSEGGRCVRFVLLTLRTGGGGGGFIVGGFGGGADGRPAEAIVFVI</sequence>
<keyword evidence="1" id="KW-0732">Signal</keyword>
<feature type="signal peptide" evidence="1">
    <location>
        <begin position="1"/>
        <end position="23"/>
    </location>
</feature>
<dbReference type="Proteomes" id="UP000075902">
    <property type="component" value="Unassembled WGS sequence"/>
</dbReference>
<evidence type="ECO:0008006" key="4">
    <source>
        <dbReference type="Google" id="ProtNLM"/>
    </source>
</evidence>
<dbReference type="AlphaFoldDB" id="A0A182UIB3"/>
<evidence type="ECO:0000256" key="1">
    <source>
        <dbReference type="SAM" id="SignalP"/>
    </source>
</evidence>